<accession>V5BA61</accession>
<comment type="similarity">
    <text evidence="6">Belongs to the UPF0758 family.</text>
</comment>
<dbReference type="PROSITE" id="PS50249">
    <property type="entry name" value="MPN"/>
    <property type="match status" value="1"/>
</dbReference>
<dbReference type="NCBIfam" id="NF000642">
    <property type="entry name" value="PRK00024.1"/>
    <property type="match status" value="1"/>
</dbReference>
<dbReference type="GO" id="GO:0006508">
    <property type="term" value="P:proteolysis"/>
    <property type="evidence" value="ECO:0007669"/>
    <property type="project" value="UniProtKB-KW"/>
</dbReference>
<dbReference type="eggNOG" id="COG2003">
    <property type="taxonomic scope" value="Bacteria"/>
</dbReference>
<dbReference type="PANTHER" id="PTHR30471">
    <property type="entry name" value="DNA REPAIR PROTEIN RADC"/>
    <property type="match status" value="1"/>
</dbReference>
<sequence length="224" mass="24859">MSIKDWATDDRPREKLLKRGPGALTDAELLAIFLRTGTQGKSAVDLARELLQDFGSLKALLSADQQRFCQGHGLGNAKYAQLQAVMEMARRHFKESLQRGDALTSPEITRAYLSAQLRGYSYEVFACLFLDNQNRVIQLTELFRGTIDAASVYPREVAKLALHHNASAVIFAHNHPSGIAEPSPADKYITDKLKQGLALFDIRVLDHFIIGDGEPYSFAENGLI</sequence>
<evidence type="ECO:0000256" key="2">
    <source>
        <dbReference type="ARBA" id="ARBA00022723"/>
    </source>
</evidence>
<dbReference type="Proteomes" id="UP000017842">
    <property type="component" value="Unassembled WGS sequence"/>
</dbReference>
<dbReference type="SUPFAM" id="SSF47781">
    <property type="entry name" value="RuvA domain 2-like"/>
    <property type="match status" value="1"/>
</dbReference>
<gene>
    <name evidence="8" type="ORF">MGMO_125c00240</name>
</gene>
<organism evidence="8 9">
    <name type="scientific">Methyloglobulus morosus KoM1</name>
    <dbReference type="NCBI Taxonomy" id="1116472"/>
    <lineage>
        <taxon>Bacteria</taxon>
        <taxon>Pseudomonadati</taxon>
        <taxon>Pseudomonadota</taxon>
        <taxon>Gammaproteobacteria</taxon>
        <taxon>Methylococcales</taxon>
        <taxon>Methylococcaceae</taxon>
        <taxon>Methyloglobulus</taxon>
    </lineage>
</organism>
<dbReference type="OrthoDB" id="9804482at2"/>
<keyword evidence="5" id="KW-0482">Metalloprotease</keyword>
<evidence type="ECO:0000256" key="5">
    <source>
        <dbReference type="ARBA" id="ARBA00023049"/>
    </source>
</evidence>
<dbReference type="InterPro" id="IPR037518">
    <property type="entry name" value="MPN"/>
</dbReference>
<comment type="caution">
    <text evidence="8">The sequence shown here is derived from an EMBL/GenBank/DDBJ whole genome shotgun (WGS) entry which is preliminary data.</text>
</comment>
<keyword evidence="2" id="KW-0479">Metal-binding</keyword>
<dbReference type="PROSITE" id="PS01302">
    <property type="entry name" value="UPF0758"/>
    <property type="match status" value="1"/>
</dbReference>
<protein>
    <recommendedName>
        <fullName evidence="7">MPN domain-containing protein</fullName>
    </recommendedName>
</protein>
<proteinExistence type="inferred from homology"/>
<evidence type="ECO:0000313" key="9">
    <source>
        <dbReference type="Proteomes" id="UP000017842"/>
    </source>
</evidence>
<dbReference type="InterPro" id="IPR025657">
    <property type="entry name" value="RadC_JAB"/>
</dbReference>
<keyword evidence="3" id="KW-0378">Hydrolase</keyword>
<evidence type="ECO:0000256" key="1">
    <source>
        <dbReference type="ARBA" id="ARBA00022670"/>
    </source>
</evidence>
<dbReference type="InterPro" id="IPR020891">
    <property type="entry name" value="UPF0758_CS"/>
</dbReference>
<dbReference type="GO" id="GO:0008237">
    <property type="term" value="F:metallopeptidase activity"/>
    <property type="evidence" value="ECO:0007669"/>
    <property type="project" value="UniProtKB-KW"/>
</dbReference>
<evidence type="ECO:0000256" key="6">
    <source>
        <dbReference type="RuleBase" id="RU003797"/>
    </source>
</evidence>
<dbReference type="CDD" id="cd08071">
    <property type="entry name" value="MPN_DUF2466"/>
    <property type="match status" value="1"/>
</dbReference>
<dbReference type="Pfam" id="PF04002">
    <property type="entry name" value="RadC"/>
    <property type="match status" value="1"/>
</dbReference>
<dbReference type="EMBL" id="AYLO01000117">
    <property type="protein sequence ID" value="ESS70150.1"/>
    <property type="molecule type" value="Genomic_DNA"/>
</dbReference>
<dbReference type="SUPFAM" id="SSF102712">
    <property type="entry name" value="JAB1/MPN domain"/>
    <property type="match status" value="1"/>
</dbReference>
<dbReference type="InterPro" id="IPR001405">
    <property type="entry name" value="UPF0758"/>
</dbReference>
<evidence type="ECO:0000313" key="8">
    <source>
        <dbReference type="EMBL" id="ESS70150.1"/>
    </source>
</evidence>
<keyword evidence="4" id="KW-0862">Zinc</keyword>
<dbReference type="RefSeq" id="WP_023495922.1">
    <property type="nucleotide sequence ID" value="NZ_AYLO01000117.1"/>
</dbReference>
<dbReference type="AlphaFoldDB" id="V5BA61"/>
<evidence type="ECO:0000256" key="3">
    <source>
        <dbReference type="ARBA" id="ARBA00022801"/>
    </source>
</evidence>
<keyword evidence="1" id="KW-0645">Protease</keyword>
<evidence type="ECO:0000259" key="7">
    <source>
        <dbReference type="PROSITE" id="PS50249"/>
    </source>
</evidence>
<reference evidence="8 9" key="1">
    <citation type="journal article" date="2013" name="Genome Announc.">
        <title>Draft Genome Sequence of the Methanotrophic Gammaproteobacterium Methyloglobulus morosus DSM 22980 Strain KoM1.</title>
        <authorList>
            <person name="Poehlein A."/>
            <person name="Deutzmann J.S."/>
            <person name="Daniel R."/>
            <person name="Simeonova D.D."/>
        </authorList>
    </citation>
    <scope>NUCLEOTIDE SEQUENCE [LARGE SCALE GENOMIC DNA]</scope>
    <source>
        <strain evidence="8 9">KoM1</strain>
    </source>
</reference>
<dbReference type="GO" id="GO:0046872">
    <property type="term" value="F:metal ion binding"/>
    <property type="evidence" value="ECO:0007669"/>
    <property type="project" value="UniProtKB-KW"/>
</dbReference>
<dbReference type="PATRIC" id="fig|1116472.3.peg.3279"/>
<dbReference type="InterPro" id="IPR046778">
    <property type="entry name" value="UPF0758_N"/>
</dbReference>
<dbReference type="Gene3D" id="3.40.140.10">
    <property type="entry name" value="Cytidine Deaminase, domain 2"/>
    <property type="match status" value="1"/>
</dbReference>
<keyword evidence="9" id="KW-1185">Reference proteome</keyword>
<evidence type="ECO:0000256" key="4">
    <source>
        <dbReference type="ARBA" id="ARBA00022833"/>
    </source>
</evidence>
<dbReference type="InterPro" id="IPR010994">
    <property type="entry name" value="RuvA_2-like"/>
</dbReference>
<feature type="domain" description="MPN" evidence="7">
    <location>
        <begin position="102"/>
        <end position="224"/>
    </location>
</feature>
<dbReference type="PANTHER" id="PTHR30471:SF3">
    <property type="entry name" value="UPF0758 PROTEIN YEES-RELATED"/>
    <property type="match status" value="1"/>
</dbReference>
<name>V5BA61_9GAMM</name>
<dbReference type="NCBIfam" id="TIGR00608">
    <property type="entry name" value="radc"/>
    <property type="match status" value="1"/>
</dbReference>
<dbReference type="STRING" id="1116472.MGMO_125c00240"/>
<dbReference type="Pfam" id="PF20582">
    <property type="entry name" value="UPF0758_N"/>
    <property type="match status" value="1"/>
</dbReference>